<keyword evidence="4 7" id="KW-0812">Transmembrane</keyword>
<dbReference type="OrthoDB" id="243547at2"/>
<feature type="transmembrane region" description="Helical" evidence="7">
    <location>
        <begin position="86"/>
        <end position="107"/>
    </location>
</feature>
<feature type="transmembrane region" description="Helical" evidence="7">
    <location>
        <begin position="61"/>
        <end position="79"/>
    </location>
</feature>
<evidence type="ECO:0000256" key="4">
    <source>
        <dbReference type="ARBA" id="ARBA00022692"/>
    </source>
</evidence>
<dbReference type="Proteomes" id="UP000198838">
    <property type="component" value="Unassembled WGS sequence"/>
</dbReference>
<evidence type="ECO:0000256" key="6">
    <source>
        <dbReference type="ARBA" id="ARBA00023136"/>
    </source>
</evidence>
<evidence type="ECO:0000256" key="3">
    <source>
        <dbReference type="ARBA" id="ARBA00022475"/>
    </source>
</evidence>
<feature type="domain" description="Sulfatase N-terminal" evidence="8">
    <location>
        <begin position="251"/>
        <end position="531"/>
    </location>
</feature>
<dbReference type="InterPro" id="IPR017850">
    <property type="entry name" value="Alkaline_phosphatase_core_sf"/>
</dbReference>
<dbReference type="Pfam" id="PF00884">
    <property type="entry name" value="Sulfatase"/>
    <property type="match status" value="1"/>
</dbReference>
<evidence type="ECO:0000256" key="7">
    <source>
        <dbReference type="SAM" id="Phobius"/>
    </source>
</evidence>
<gene>
    <name evidence="9" type="ORF">SAMN05216249_101210</name>
</gene>
<keyword evidence="6 7" id="KW-0472">Membrane</keyword>
<dbReference type="PANTHER" id="PTHR47371:SF3">
    <property type="entry name" value="PHOSPHOGLYCEROL TRANSFERASE I"/>
    <property type="match status" value="1"/>
</dbReference>
<reference evidence="9 10" key="1">
    <citation type="submission" date="2016-10" db="EMBL/GenBank/DDBJ databases">
        <authorList>
            <person name="de Groot N.N."/>
        </authorList>
    </citation>
    <scope>NUCLEOTIDE SEQUENCE [LARGE SCALE GENOMIC DNA]</scope>
    <source>
        <strain evidence="9 10">DSM 5522</strain>
    </source>
</reference>
<accession>A0A1I0V7T3</accession>
<dbReference type="PANTHER" id="PTHR47371">
    <property type="entry name" value="LIPOTEICHOIC ACID SYNTHASE"/>
    <property type="match status" value="1"/>
</dbReference>
<evidence type="ECO:0000313" key="9">
    <source>
        <dbReference type="EMBL" id="SFA72419.1"/>
    </source>
</evidence>
<keyword evidence="5 7" id="KW-1133">Transmembrane helix</keyword>
<evidence type="ECO:0000256" key="2">
    <source>
        <dbReference type="ARBA" id="ARBA00004936"/>
    </source>
</evidence>
<dbReference type="CDD" id="cd16015">
    <property type="entry name" value="LTA_synthase"/>
    <property type="match status" value="1"/>
</dbReference>
<dbReference type="PROSITE" id="PS51257">
    <property type="entry name" value="PROKAR_LIPOPROTEIN"/>
    <property type="match status" value="1"/>
</dbReference>
<evidence type="ECO:0000259" key="8">
    <source>
        <dbReference type="Pfam" id="PF00884"/>
    </source>
</evidence>
<comment type="subcellular location">
    <subcellularLocation>
        <location evidence="1">Cell membrane</location>
        <topology evidence="1">Multi-pass membrane protein</topology>
    </subcellularLocation>
</comment>
<dbReference type="RefSeq" id="WP_092869918.1">
    <property type="nucleotide sequence ID" value="NZ_FOJY01000001.1"/>
</dbReference>
<dbReference type="STRING" id="1120918.SAMN05216249_101210"/>
<protein>
    <submittedName>
        <fullName evidence="9">Phosphoglycerol transferase MdoB</fullName>
    </submittedName>
</protein>
<keyword evidence="10" id="KW-1185">Reference proteome</keyword>
<dbReference type="Gene3D" id="3.40.720.10">
    <property type="entry name" value="Alkaline Phosphatase, subunit A"/>
    <property type="match status" value="1"/>
</dbReference>
<keyword evidence="3" id="KW-1003">Cell membrane</keyword>
<evidence type="ECO:0000256" key="5">
    <source>
        <dbReference type="ARBA" id="ARBA00022989"/>
    </source>
</evidence>
<evidence type="ECO:0000313" key="10">
    <source>
        <dbReference type="Proteomes" id="UP000198838"/>
    </source>
</evidence>
<dbReference type="EMBL" id="FOJY01000001">
    <property type="protein sequence ID" value="SFA72419.1"/>
    <property type="molecule type" value="Genomic_DNA"/>
</dbReference>
<evidence type="ECO:0000256" key="1">
    <source>
        <dbReference type="ARBA" id="ARBA00004651"/>
    </source>
</evidence>
<name>A0A1I0V7T3_9FIRM</name>
<dbReference type="InterPro" id="IPR050448">
    <property type="entry name" value="OpgB/LTA_synthase_biosynth"/>
</dbReference>
<organism evidence="9 10">
    <name type="scientific">Acetitomaculum ruminis DSM 5522</name>
    <dbReference type="NCBI Taxonomy" id="1120918"/>
    <lineage>
        <taxon>Bacteria</taxon>
        <taxon>Bacillati</taxon>
        <taxon>Bacillota</taxon>
        <taxon>Clostridia</taxon>
        <taxon>Lachnospirales</taxon>
        <taxon>Lachnospiraceae</taxon>
        <taxon>Acetitomaculum</taxon>
    </lineage>
</organism>
<keyword evidence="9" id="KW-0808">Transferase</keyword>
<sequence length="691" mass="77580">MEVFRDLKNKINDNDIINKMNKYSLLLQFILACMICLFIEIVSRHSIIDGFAFAFRSPLTFLYNAAIIFVTLLLVYLVRRRTFARCLLTTLWCVLGIANGCVLANRVTPFNFTDLKLIGDLFTMLDSYFSIYQQIGLLIAVIIGIAILIFIMIKAPVYEGKTHRVVMIFIIIATSFVYQGVTNAAVSSNILTDYFENIAEGYKKYGFVYGFTSSVLGTGMGEPESYSETSIKNIEDSVNIENTTVKEDDEPNIIVVLLESFVDPTEIKYLNLSKDPIPTFRKLEKNYTSGYLTVPVVGAGTANTEFEILTGMSMKYFGVGEYPYKTVLKTTSCESIASDLSSIGYGTHVVHNNGGNFYSRTNAFSMMGFDTFTSKELMNIQSYTPTGSWATDDILVGEVTKALDSTKDKSDFVYTITVQAHGAYPTEKVIQNPYVKVSGAETEGDNNQWEYYVNEIHEVDNFIKNLIEEVSKRDEKTEIVFFGDHYPTMNNLSDEEVKSGSIFKTKYITWNNFGAEKNDEDITSYQLLAKITGELGIHEGTIFRYHQNAEITGNTSESDSYLSGLELLQYDLLYGKKYAYNGEELYPASNLIMGVSEVKITKVDNTINDQIAIFGLNFTPWSRVYINGEKVSTTYASSNKLLIDSSLINDGDEIVVNQVGSKDTIFRSSNTFKYVAPKISDITPDNGDKEE</sequence>
<feature type="transmembrane region" description="Helical" evidence="7">
    <location>
        <begin position="23"/>
        <end position="41"/>
    </location>
</feature>
<dbReference type="GO" id="GO:0016740">
    <property type="term" value="F:transferase activity"/>
    <property type="evidence" value="ECO:0007669"/>
    <property type="project" value="UniProtKB-KW"/>
</dbReference>
<dbReference type="GO" id="GO:0005886">
    <property type="term" value="C:plasma membrane"/>
    <property type="evidence" value="ECO:0007669"/>
    <property type="project" value="UniProtKB-SubCell"/>
</dbReference>
<dbReference type="SUPFAM" id="SSF53649">
    <property type="entry name" value="Alkaline phosphatase-like"/>
    <property type="match status" value="1"/>
</dbReference>
<dbReference type="InterPro" id="IPR000917">
    <property type="entry name" value="Sulfatase_N"/>
</dbReference>
<dbReference type="AlphaFoldDB" id="A0A1I0V7T3"/>
<proteinExistence type="predicted"/>
<comment type="pathway">
    <text evidence="2">Cell wall biogenesis; lipoteichoic acid biosynthesis.</text>
</comment>
<feature type="transmembrane region" description="Helical" evidence="7">
    <location>
        <begin position="131"/>
        <end position="153"/>
    </location>
</feature>
<feature type="transmembrane region" description="Helical" evidence="7">
    <location>
        <begin position="165"/>
        <end position="181"/>
    </location>
</feature>